<comment type="caution">
    <text evidence="2">The sequence shown here is derived from an EMBL/GenBank/DDBJ whole genome shotgun (WGS) entry which is preliminary data.</text>
</comment>
<protein>
    <submittedName>
        <fullName evidence="2">Uncharacterized protein</fullName>
    </submittedName>
</protein>
<organism evidence="2 3">
    <name type="scientific">Aliiruegeria haliotis</name>
    <dbReference type="NCBI Taxonomy" id="1280846"/>
    <lineage>
        <taxon>Bacteria</taxon>
        <taxon>Pseudomonadati</taxon>
        <taxon>Pseudomonadota</taxon>
        <taxon>Alphaproteobacteria</taxon>
        <taxon>Rhodobacterales</taxon>
        <taxon>Roseobacteraceae</taxon>
        <taxon>Aliiruegeria</taxon>
    </lineage>
</organism>
<evidence type="ECO:0000313" key="2">
    <source>
        <dbReference type="EMBL" id="PRY21213.1"/>
    </source>
</evidence>
<dbReference type="EMBL" id="PVTD01000010">
    <property type="protein sequence ID" value="PRY21213.1"/>
    <property type="molecule type" value="Genomic_DNA"/>
</dbReference>
<proteinExistence type="predicted"/>
<dbReference type="OrthoDB" id="7853084at2"/>
<dbReference type="AlphaFoldDB" id="A0A2T0RJ55"/>
<dbReference type="Proteomes" id="UP000239480">
    <property type="component" value="Unassembled WGS sequence"/>
</dbReference>
<keyword evidence="3" id="KW-1185">Reference proteome</keyword>
<sequence length="348" mass="37649">MPTFTRPIAHIPAKFTGIFKNMLVSEVPMLGFRAMQALMDLRAAAGRQSGEALKGISDHVPPADRQGGADRQAIARVILRQGCRLERREDARLPDALLLAASQPETNAAAFTCATAILLADRIQMGLGQDNLSRHWEAFRDTYAMLPRHDRAAIFQGYLVASDLGRVRIEADASELPRLSEELEPLLKDLRSLAAEQEPELSVAVAARLGGVDATLARPHLRALLAGTGQQALTGDSLLFAPLLSLAAGSDNVARAAAAVLLAEALSTSDGEGWFAITLWPERIRDWLALPPRDGRAILAGLRYLYESDPAWVPVPERLVSPRHASSEPLLPVLDDSYGQSRPGDRLG</sequence>
<gene>
    <name evidence="2" type="ORF">CLV78_11087</name>
</gene>
<reference evidence="2 3" key="1">
    <citation type="submission" date="2018-03" db="EMBL/GenBank/DDBJ databases">
        <title>Genomic Encyclopedia of Archaeal and Bacterial Type Strains, Phase II (KMG-II): from individual species to whole genera.</title>
        <authorList>
            <person name="Goeker M."/>
        </authorList>
    </citation>
    <scope>NUCLEOTIDE SEQUENCE [LARGE SCALE GENOMIC DNA]</scope>
    <source>
        <strain evidence="2 3">DSM 29328</strain>
    </source>
</reference>
<accession>A0A2T0RJ55</accession>
<feature type="region of interest" description="Disordered" evidence="1">
    <location>
        <begin position="328"/>
        <end position="348"/>
    </location>
</feature>
<name>A0A2T0RJ55_9RHOB</name>
<evidence type="ECO:0000313" key="3">
    <source>
        <dbReference type="Proteomes" id="UP000239480"/>
    </source>
</evidence>
<evidence type="ECO:0000256" key="1">
    <source>
        <dbReference type="SAM" id="MobiDB-lite"/>
    </source>
</evidence>